<evidence type="ECO:0000259" key="14">
    <source>
        <dbReference type="PROSITE" id="PS50950"/>
    </source>
</evidence>
<evidence type="ECO:0000313" key="16">
    <source>
        <dbReference type="EMBL" id="RLU19553.1"/>
    </source>
</evidence>
<dbReference type="InterPro" id="IPR026516">
    <property type="entry name" value="THAP1/10"/>
</dbReference>
<dbReference type="Pfam" id="PF05485">
    <property type="entry name" value="THAP"/>
    <property type="match status" value="1"/>
</dbReference>
<dbReference type="PANTHER" id="PTHR46600">
    <property type="entry name" value="THAP DOMAIN-CONTAINING"/>
    <property type="match status" value="1"/>
</dbReference>
<evidence type="ECO:0000313" key="18">
    <source>
        <dbReference type="Proteomes" id="UP000279307"/>
    </source>
</evidence>
<keyword evidence="9" id="KW-0804">Transcription</keyword>
<feature type="domain" description="THAP-type" evidence="14">
    <location>
        <begin position="1"/>
        <end position="78"/>
    </location>
</feature>
<dbReference type="Proteomes" id="UP000279307">
    <property type="component" value="Chromosome 8"/>
</dbReference>
<keyword evidence="7" id="KW-0175">Coiled coil</keyword>
<evidence type="ECO:0000256" key="9">
    <source>
        <dbReference type="ARBA" id="ARBA00023163"/>
    </source>
</evidence>
<evidence type="ECO:0000313" key="15">
    <source>
        <dbReference type="EMBL" id="EZA48314.1"/>
    </source>
</evidence>
<dbReference type="GO" id="GO:0005654">
    <property type="term" value="C:nucleoplasm"/>
    <property type="evidence" value="ECO:0007669"/>
    <property type="project" value="UniProtKB-SubCell"/>
</dbReference>
<feature type="region of interest" description="Disordered" evidence="13">
    <location>
        <begin position="168"/>
        <end position="189"/>
    </location>
</feature>
<dbReference type="Proteomes" id="UP000053097">
    <property type="component" value="Unassembled WGS sequence"/>
</dbReference>
<keyword evidence="11" id="KW-0131">Cell cycle</keyword>
<evidence type="ECO:0000256" key="1">
    <source>
        <dbReference type="ARBA" id="ARBA00004642"/>
    </source>
</evidence>
<evidence type="ECO:0000256" key="8">
    <source>
        <dbReference type="ARBA" id="ARBA00023125"/>
    </source>
</evidence>
<dbReference type="EMBL" id="QOIP01000008">
    <property type="protein sequence ID" value="RLU19553.1"/>
    <property type="molecule type" value="Genomic_DNA"/>
</dbReference>
<evidence type="ECO:0000256" key="13">
    <source>
        <dbReference type="SAM" id="MobiDB-lite"/>
    </source>
</evidence>
<dbReference type="GO" id="GO:0008270">
    <property type="term" value="F:zinc ion binding"/>
    <property type="evidence" value="ECO:0007669"/>
    <property type="project" value="UniProtKB-KW"/>
</dbReference>
<protein>
    <submittedName>
        <fullName evidence="15">THAP domain-containing protein</fullName>
    </submittedName>
</protein>
<dbReference type="InterPro" id="IPR006612">
    <property type="entry name" value="THAP_Znf"/>
</dbReference>
<dbReference type="OrthoDB" id="7312725at2759"/>
<dbReference type="PROSITE" id="PS50950">
    <property type="entry name" value="ZF_THAP"/>
    <property type="match status" value="1"/>
</dbReference>
<dbReference type="PANTHER" id="PTHR46600:SF1">
    <property type="entry name" value="THAP DOMAIN-CONTAINING PROTEIN 1"/>
    <property type="match status" value="1"/>
</dbReference>
<feature type="compositionally biased region" description="Polar residues" evidence="13">
    <location>
        <begin position="168"/>
        <end position="185"/>
    </location>
</feature>
<dbReference type="AlphaFoldDB" id="A0A026VZL2"/>
<comment type="similarity">
    <text evidence="2">Belongs to the THAP1 family.</text>
</comment>
<proteinExistence type="inferred from homology"/>
<keyword evidence="5" id="KW-0862">Zinc</keyword>
<keyword evidence="3" id="KW-0479">Metal-binding</keyword>
<sequence>MTGCSAPFCNNSSKKGYVMKVFPRDAERRAIWAQNVDRADWEPTNNSCLCEVHFPSEMWERRADKKRKLKQNAVPTIFGFFWKKKVTENEKEVSPIKEVSSEGNRVDYIVRRNESESNQPIDVLDEECQIINDSSETNDLSTARVAATVQPDKQTDDETMDNNIQKQNCQIANDSEPTSRVSSTGDSDRREIAKLEETIRKQYLCLIKLRKNIKALRNTIQTMKNKSNDNKYKKALSSFLTEDQIQALFTETRRVRPWSMETIKRALHLKSVCGTNGYEELIRQGIPFPSLRTLRRII</sequence>
<evidence type="ECO:0000256" key="2">
    <source>
        <dbReference type="ARBA" id="ARBA00006177"/>
    </source>
</evidence>
<dbReference type="GO" id="GO:0043565">
    <property type="term" value="F:sequence-specific DNA binding"/>
    <property type="evidence" value="ECO:0007669"/>
    <property type="project" value="InterPro"/>
</dbReference>
<organism evidence="15 17">
    <name type="scientific">Ooceraea biroi</name>
    <name type="common">Clonal raider ant</name>
    <name type="synonym">Cerapachys biroi</name>
    <dbReference type="NCBI Taxonomy" id="2015173"/>
    <lineage>
        <taxon>Eukaryota</taxon>
        <taxon>Metazoa</taxon>
        <taxon>Ecdysozoa</taxon>
        <taxon>Arthropoda</taxon>
        <taxon>Hexapoda</taxon>
        <taxon>Insecta</taxon>
        <taxon>Pterygota</taxon>
        <taxon>Neoptera</taxon>
        <taxon>Endopterygota</taxon>
        <taxon>Hymenoptera</taxon>
        <taxon>Apocrita</taxon>
        <taxon>Aculeata</taxon>
        <taxon>Formicoidea</taxon>
        <taxon>Formicidae</taxon>
        <taxon>Dorylinae</taxon>
        <taxon>Ooceraea</taxon>
    </lineage>
</organism>
<evidence type="ECO:0000256" key="10">
    <source>
        <dbReference type="ARBA" id="ARBA00023242"/>
    </source>
</evidence>
<keyword evidence="6" id="KW-0805">Transcription regulation</keyword>
<comment type="subcellular location">
    <subcellularLocation>
        <location evidence="1">Nucleus</location>
        <location evidence="1">Nucleoplasm</location>
    </subcellularLocation>
</comment>
<dbReference type="OMA" id="IPFPCER"/>
<gene>
    <name evidence="16" type="ORF">DMN91_008110</name>
    <name evidence="15" type="ORF">X777_13828</name>
</gene>
<accession>A0A026VZL2</accession>
<name>A0A026VZL2_OOCBI</name>
<keyword evidence="17" id="KW-1185">Reference proteome</keyword>
<dbReference type="SMART" id="SM00980">
    <property type="entry name" value="THAP"/>
    <property type="match status" value="1"/>
</dbReference>
<dbReference type="SMART" id="SM00692">
    <property type="entry name" value="DM3"/>
    <property type="match status" value="1"/>
</dbReference>
<evidence type="ECO:0000313" key="17">
    <source>
        <dbReference type="Proteomes" id="UP000053097"/>
    </source>
</evidence>
<evidence type="ECO:0000256" key="11">
    <source>
        <dbReference type="ARBA" id="ARBA00023306"/>
    </source>
</evidence>
<keyword evidence="8 12" id="KW-0238">DNA-binding</keyword>
<evidence type="ECO:0000256" key="12">
    <source>
        <dbReference type="PROSITE-ProRule" id="PRU00309"/>
    </source>
</evidence>
<keyword evidence="4 12" id="KW-0863">Zinc-finger</keyword>
<keyword evidence="10" id="KW-0539">Nucleus</keyword>
<evidence type="ECO:0000256" key="5">
    <source>
        <dbReference type="ARBA" id="ARBA00022833"/>
    </source>
</evidence>
<reference evidence="16 18" key="2">
    <citation type="journal article" date="2018" name="Genome Res.">
        <title>The genomic architecture and molecular evolution of ant odorant receptors.</title>
        <authorList>
            <person name="McKenzie S.K."/>
            <person name="Kronauer D.J.C."/>
        </authorList>
    </citation>
    <scope>NUCLEOTIDE SEQUENCE [LARGE SCALE GENOMIC DNA]</scope>
    <source>
        <strain evidence="16">Clonal line C1</strain>
    </source>
</reference>
<reference evidence="16" key="3">
    <citation type="submission" date="2018-07" db="EMBL/GenBank/DDBJ databases">
        <authorList>
            <person name="Mckenzie S.K."/>
            <person name="Kronauer D.J.C."/>
        </authorList>
    </citation>
    <scope>NUCLEOTIDE SEQUENCE</scope>
    <source>
        <strain evidence="16">Clonal line C1</strain>
    </source>
</reference>
<evidence type="ECO:0000256" key="3">
    <source>
        <dbReference type="ARBA" id="ARBA00022723"/>
    </source>
</evidence>
<evidence type="ECO:0000256" key="4">
    <source>
        <dbReference type="ARBA" id="ARBA00022771"/>
    </source>
</evidence>
<dbReference type="SUPFAM" id="SSF57716">
    <property type="entry name" value="Glucocorticoid receptor-like (DNA-binding domain)"/>
    <property type="match status" value="1"/>
</dbReference>
<evidence type="ECO:0000256" key="6">
    <source>
        <dbReference type="ARBA" id="ARBA00023015"/>
    </source>
</evidence>
<dbReference type="EMBL" id="KK107648">
    <property type="protein sequence ID" value="EZA48314.1"/>
    <property type="molecule type" value="Genomic_DNA"/>
</dbReference>
<evidence type="ECO:0000256" key="7">
    <source>
        <dbReference type="ARBA" id="ARBA00023054"/>
    </source>
</evidence>
<reference evidence="15 17" key="1">
    <citation type="journal article" date="2014" name="Curr. Biol.">
        <title>The genome of the clonal raider ant Cerapachys biroi.</title>
        <authorList>
            <person name="Oxley P.R."/>
            <person name="Ji L."/>
            <person name="Fetter-Pruneda I."/>
            <person name="McKenzie S.K."/>
            <person name="Li C."/>
            <person name="Hu H."/>
            <person name="Zhang G."/>
            <person name="Kronauer D.J."/>
        </authorList>
    </citation>
    <scope>NUCLEOTIDE SEQUENCE [LARGE SCALE GENOMIC DNA]</scope>
</reference>